<organism evidence="2 3">
    <name type="scientific">Tumebacillus flagellatus</name>
    <dbReference type="NCBI Taxonomy" id="1157490"/>
    <lineage>
        <taxon>Bacteria</taxon>
        <taxon>Bacillati</taxon>
        <taxon>Bacillota</taxon>
        <taxon>Bacilli</taxon>
        <taxon>Bacillales</taxon>
        <taxon>Alicyclobacillaceae</taxon>
        <taxon>Tumebacillus</taxon>
    </lineage>
</organism>
<dbReference type="CDD" id="cd04301">
    <property type="entry name" value="NAT_SF"/>
    <property type="match status" value="1"/>
</dbReference>
<protein>
    <recommendedName>
        <fullName evidence="1">N-acetyltransferase domain-containing protein</fullName>
    </recommendedName>
</protein>
<name>A0A074LGG1_9BACL</name>
<dbReference type="GO" id="GO:0016747">
    <property type="term" value="F:acyltransferase activity, transferring groups other than amino-acyl groups"/>
    <property type="evidence" value="ECO:0007669"/>
    <property type="project" value="InterPro"/>
</dbReference>
<comment type="caution">
    <text evidence="2">The sequence shown here is derived from an EMBL/GenBank/DDBJ whole genome shotgun (WGS) entry which is preliminary data.</text>
</comment>
<evidence type="ECO:0000313" key="3">
    <source>
        <dbReference type="Proteomes" id="UP000027931"/>
    </source>
</evidence>
<dbReference type="InterPro" id="IPR000182">
    <property type="entry name" value="GNAT_dom"/>
</dbReference>
<dbReference type="Pfam" id="PF13508">
    <property type="entry name" value="Acetyltransf_7"/>
    <property type="match status" value="1"/>
</dbReference>
<dbReference type="EMBL" id="JMIR01000040">
    <property type="protein sequence ID" value="KEO81321.1"/>
    <property type="molecule type" value="Genomic_DNA"/>
</dbReference>
<dbReference type="RefSeq" id="WP_038093555.1">
    <property type="nucleotide sequence ID" value="NZ_JMIR01000040.1"/>
</dbReference>
<dbReference type="eggNOG" id="COG0456">
    <property type="taxonomic scope" value="Bacteria"/>
</dbReference>
<dbReference type="STRING" id="1157490.EL26_21450"/>
<keyword evidence="3" id="KW-1185">Reference proteome</keyword>
<feature type="domain" description="N-acetyltransferase" evidence="1">
    <location>
        <begin position="6"/>
        <end position="174"/>
    </location>
</feature>
<dbReference type="Proteomes" id="UP000027931">
    <property type="component" value="Unassembled WGS sequence"/>
</dbReference>
<evidence type="ECO:0000259" key="1">
    <source>
        <dbReference type="PROSITE" id="PS51186"/>
    </source>
</evidence>
<dbReference type="Gene3D" id="3.40.630.30">
    <property type="match status" value="1"/>
</dbReference>
<dbReference type="AlphaFoldDB" id="A0A074LGG1"/>
<accession>A0A074LGG1</accession>
<evidence type="ECO:0000313" key="2">
    <source>
        <dbReference type="EMBL" id="KEO81321.1"/>
    </source>
</evidence>
<gene>
    <name evidence="2" type="ORF">EL26_21450</name>
</gene>
<proteinExistence type="predicted"/>
<dbReference type="OrthoDB" id="9127144at2"/>
<sequence>MTLSWHELLDPQDPLFDGAFALYQASFDEIVREPREVILRGMDLQRNGTIRPNAFHFLIGVDEQNRVAALAVANYLATANFGFLVYLAVHPDFRSHGLGGQVLTQLQRLFETDARSAGHSALGGIVLETEDDEDFARRSRFFQKQGFAEVQGVVYYQPALNPTTDAVALKLFAKGTTDDLSTLVDAMYREKYHLINEIPLETLYELHKQNRV</sequence>
<dbReference type="PROSITE" id="PS51186">
    <property type="entry name" value="GNAT"/>
    <property type="match status" value="1"/>
</dbReference>
<dbReference type="SUPFAM" id="SSF55729">
    <property type="entry name" value="Acyl-CoA N-acyltransferases (Nat)"/>
    <property type="match status" value="1"/>
</dbReference>
<reference evidence="2 3" key="1">
    <citation type="journal article" date="2013" name="Int. J. Syst. Evol. Microbiol.">
        <title>Tumebacillus flagellatus sp. nov., an alpha-amylase/pullulanase-producing bacterium isolated from cassava wastewater.</title>
        <authorList>
            <person name="Wang Q."/>
            <person name="Xie N."/>
            <person name="Qin Y."/>
            <person name="Shen N."/>
            <person name="Zhu J."/>
            <person name="Mi H."/>
            <person name="Huang R."/>
        </authorList>
    </citation>
    <scope>NUCLEOTIDE SEQUENCE [LARGE SCALE GENOMIC DNA]</scope>
    <source>
        <strain evidence="2 3">GST4</strain>
    </source>
</reference>
<dbReference type="InterPro" id="IPR016181">
    <property type="entry name" value="Acyl_CoA_acyltransferase"/>
</dbReference>